<dbReference type="GO" id="GO:0005886">
    <property type="term" value="C:plasma membrane"/>
    <property type="evidence" value="ECO:0007669"/>
    <property type="project" value="UniProtKB-SubCell"/>
</dbReference>
<feature type="compositionally biased region" description="Low complexity" evidence="6">
    <location>
        <begin position="1063"/>
        <end position="1079"/>
    </location>
</feature>
<name>A0A316U4P7_9BASI</name>
<dbReference type="PANTHER" id="PTHR22913">
    <property type="entry name" value="HYALURONAN SYNTHASE"/>
    <property type="match status" value="1"/>
</dbReference>
<feature type="transmembrane region" description="Helical" evidence="7">
    <location>
        <begin position="602"/>
        <end position="622"/>
    </location>
</feature>
<dbReference type="SUPFAM" id="SSF53448">
    <property type="entry name" value="Nucleotide-diphospho-sugar transferases"/>
    <property type="match status" value="1"/>
</dbReference>
<dbReference type="RefSeq" id="XP_025345085.1">
    <property type="nucleotide sequence ID" value="XM_025493418.1"/>
</dbReference>
<dbReference type="OrthoDB" id="9876900at2759"/>
<dbReference type="GeneID" id="37015152"/>
<organism evidence="8 9">
    <name type="scientific">Pseudomicrostroma glucosiphilum</name>
    <dbReference type="NCBI Taxonomy" id="1684307"/>
    <lineage>
        <taxon>Eukaryota</taxon>
        <taxon>Fungi</taxon>
        <taxon>Dikarya</taxon>
        <taxon>Basidiomycota</taxon>
        <taxon>Ustilaginomycotina</taxon>
        <taxon>Exobasidiomycetes</taxon>
        <taxon>Microstromatales</taxon>
        <taxon>Microstromatales incertae sedis</taxon>
        <taxon>Pseudomicrostroma</taxon>
    </lineage>
</organism>
<feature type="region of interest" description="Disordered" evidence="6">
    <location>
        <begin position="1225"/>
        <end position="1303"/>
    </location>
</feature>
<dbReference type="Gene3D" id="3.90.550.10">
    <property type="entry name" value="Spore Coat Polysaccharide Biosynthesis Protein SpsA, Chain A"/>
    <property type="match status" value="1"/>
</dbReference>
<keyword evidence="3" id="KW-0328">Glycosyltransferase</keyword>
<dbReference type="InterPro" id="IPR029044">
    <property type="entry name" value="Nucleotide-diphossugar_trans"/>
</dbReference>
<dbReference type="GO" id="GO:0030213">
    <property type="term" value="P:hyaluronan biosynthetic process"/>
    <property type="evidence" value="ECO:0007669"/>
    <property type="project" value="TreeGrafter"/>
</dbReference>
<dbReference type="GO" id="GO:0085029">
    <property type="term" value="P:extracellular matrix assembly"/>
    <property type="evidence" value="ECO:0007669"/>
    <property type="project" value="TreeGrafter"/>
</dbReference>
<accession>A0A316U4P7</accession>
<dbReference type="STRING" id="1684307.A0A316U4P7"/>
<evidence type="ECO:0000313" key="8">
    <source>
        <dbReference type="EMBL" id="PWN17925.1"/>
    </source>
</evidence>
<feature type="region of interest" description="Disordered" evidence="6">
    <location>
        <begin position="947"/>
        <end position="1102"/>
    </location>
</feature>
<dbReference type="GO" id="GO:0050501">
    <property type="term" value="F:hyaluronan synthase activity"/>
    <property type="evidence" value="ECO:0007669"/>
    <property type="project" value="TreeGrafter"/>
</dbReference>
<keyword evidence="9" id="KW-1185">Reference proteome</keyword>
<feature type="compositionally biased region" description="Low complexity" evidence="6">
    <location>
        <begin position="1229"/>
        <end position="1260"/>
    </location>
</feature>
<feature type="transmembrane region" description="Helical" evidence="7">
    <location>
        <begin position="123"/>
        <end position="142"/>
    </location>
</feature>
<evidence type="ECO:0000256" key="6">
    <source>
        <dbReference type="SAM" id="MobiDB-lite"/>
    </source>
</evidence>
<reference evidence="8 9" key="1">
    <citation type="journal article" date="2018" name="Mol. Biol. Evol.">
        <title>Broad Genomic Sampling Reveals a Smut Pathogenic Ancestry of the Fungal Clade Ustilaginomycotina.</title>
        <authorList>
            <person name="Kijpornyongpan T."/>
            <person name="Mondo S.J."/>
            <person name="Barry K."/>
            <person name="Sandor L."/>
            <person name="Lee J."/>
            <person name="Lipzen A."/>
            <person name="Pangilinan J."/>
            <person name="LaButti K."/>
            <person name="Hainaut M."/>
            <person name="Henrissat B."/>
            <person name="Grigoriev I.V."/>
            <person name="Spatafora J.W."/>
            <person name="Aime M.C."/>
        </authorList>
    </citation>
    <scope>NUCLEOTIDE SEQUENCE [LARGE SCALE GENOMIC DNA]</scope>
    <source>
        <strain evidence="8 9">MCA 4718</strain>
    </source>
</reference>
<evidence type="ECO:0008006" key="10">
    <source>
        <dbReference type="Google" id="ProtNLM"/>
    </source>
</evidence>
<evidence type="ECO:0000256" key="4">
    <source>
        <dbReference type="ARBA" id="ARBA00022679"/>
    </source>
</evidence>
<dbReference type="UniPathway" id="UPA00222"/>
<evidence type="ECO:0000256" key="3">
    <source>
        <dbReference type="ARBA" id="ARBA00022676"/>
    </source>
</evidence>
<feature type="region of interest" description="Disordered" evidence="6">
    <location>
        <begin position="1"/>
        <end position="87"/>
    </location>
</feature>
<gene>
    <name evidence="8" type="ORF">BCV69DRAFT_285517</name>
</gene>
<dbReference type="PANTHER" id="PTHR22913:SF12">
    <property type="entry name" value="MANNURONAN SYNTHASE"/>
    <property type="match status" value="1"/>
</dbReference>
<keyword evidence="7" id="KW-0812">Transmembrane</keyword>
<sequence>MSVDPFDDKFVQQEMRRSGSGTDIHSLRSIDSSSQSHGLQTSYSQTLASQTPSSPKARSLRRPSSTGSWASRSERASVEQDAPPVEHSLEQHAPASVYGVPAYLEPPDRPIVKMSVFGYLKMIVKSIFSAALVIVLIFGYTYSIKVIDLHVTTVGIYGTILMADFLTQYSCAICNRWDVVNIVRRRKAKMGCPPERRRRPWQVEAKQDPVPEPSDDPEKQGQAPEVPRNQLMNPDAEISIAVVGYREDEQAWKECLRSLQKQKLKPKCVVGVVDGNDQPDLDMANAFMEEFANHNSLMVHLPVLLSAVHRKTYFDTLATYPDSRSKALKAWHRISGHHTEAQKASLAVALNVVLKQVDEWEAEYKLSSYEALCFSQPHGHKRTAMFTAFAISLWALKTKHAIFTTDSDTLVKDDALDEMLTILQSHGNVGGVTGDVKIWNRAESFLARLCAVRYWFAFNIERACQSWWRCVSCLSGPMSMYRSHDLHVILGLWNIQTYRGKETTFGDDRHLTNQILAQGFKTRYTHRTWCESESPTQFPRWVKQQTRWSKSFFREAFWFPHAFSLHSWWMLVEITKQSLYPFILVATVFRFLFEPTAPFRPVIWLVTMFGIAFVKSTMAVIISADLWLMVFSLYGFVYFFGLLPSKIFALLTMNKTTWGTSARSASEIKIGATFIAEFYHLGHLCLWYLCTTFGLAYFCSVIFKQPLLALAGFGGFIPCYVLFNGIPNPLTPFKFVWAKITKVAAVIAAVFASVFVRKSIKLDDTFTEKPPSVSDRPARPARPAPIIIVDEPVYEDEKKLISPWASPVKMREKRSDSTASMTSVDVLPLYRSRANSAASMMFEQPKGRSKRANSVASMMLDKQSFAGRERSDSISSPTEKAGFRWDRSDSIASTSQGPSPRYKRSNSDASTMTFSAPPRYRSDSVASTAPTYMPGISRRVSVAPGLSLIGPEKPSPTKAPSSSLLERPGMASSPLRASFVVPSDSPAAEAPSMPAVAGRARSKSFTTPHSPLAPSGLRDSAVGGRPRAYSRPQPRQLLNEDEEEEFVESEESDASSPRRRSATSLRSTDSAPSSSAGSTKGRKRSNSARAPPPPFPGLLALGHADLTSPSAAASRLASANPFLQAPATTASLFADQYRVKRPDGEHSSAFYPSGEHVGPLSHTPSQSRRGSTFGPAMAGGLLNVPHPARMRSGSITASRAARHPEALQSRTASNRIVWADELPADTAVSGPSSPVRVLPRSSSLSPSFTGSDSDASSSTPQTHPVFVLPPARDPFSEAYGAAMDRDGEYGSTQSVASQKGYAF</sequence>
<feature type="compositionally biased region" description="Basic and acidic residues" evidence="6">
    <location>
        <begin position="1"/>
        <end position="17"/>
    </location>
</feature>
<keyword evidence="5 7" id="KW-0472">Membrane</keyword>
<dbReference type="Pfam" id="PF13641">
    <property type="entry name" value="Glyco_tranf_2_3"/>
    <property type="match status" value="1"/>
</dbReference>
<feature type="compositionally biased region" description="Acidic residues" evidence="6">
    <location>
        <begin position="1039"/>
        <end position="1053"/>
    </location>
</feature>
<proteinExistence type="predicted"/>
<keyword evidence="4" id="KW-0808">Transferase</keyword>
<dbReference type="EMBL" id="KZ819339">
    <property type="protein sequence ID" value="PWN17925.1"/>
    <property type="molecule type" value="Genomic_DNA"/>
</dbReference>
<feature type="transmembrane region" description="Helical" evidence="7">
    <location>
        <begin position="735"/>
        <end position="756"/>
    </location>
</feature>
<evidence type="ECO:0000256" key="5">
    <source>
        <dbReference type="ARBA" id="ARBA00023136"/>
    </source>
</evidence>
<feature type="transmembrane region" description="Helical" evidence="7">
    <location>
        <begin position="695"/>
        <end position="723"/>
    </location>
</feature>
<keyword evidence="2" id="KW-1003">Cell membrane</keyword>
<dbReference type="GO" id="GO:0006665">
    <property type="term" value="P:sphingolipid metabolic process"/>
    <property type="evidence" value="ECO:0007669"/>
    <property type="project" value="UniProtKB-UniPathway"/>
</dbReference>
<protein>
    <recommendedName>
        <fullName evidence="10">Glycosyltransferase 2-like domain-containing protein</fullName>
    </recommendedName>
</protein>
<keyword evidence="7" id="KW-1133">Transmembrane helix</keyword>
<feature type="transmembrane region" description="Helical" evidence="7">
    <location>
        <begin position="577"/>
        <end position="593"/>
    </location>
</feature>
<feature type="compositionally biased region" description="Polar residues" evidence="6">
    <location>
        <begin position="19"/>
        <end position="71"/>
    </location>
</feature>
<dbReference type="Proteomes" id="UP000245942">
    <property type="component" value="Unassembled WGS sequence"/>
</dbReference>
<evidence type="ECO:0000256" key="7">
    <source>
        <dbReference type="SAM" id="Phobius"/>
    </source>
</evidence>
<comment type="subcellular location">
    <subcellularLocation>
        <location evidence="1">Cell membrane</location>
    </subcellularLocation>
</comment>
<evidence type="ECO:0000256" key="1">
    <source>
        <dbReference type="ARBA" id="ARBA00004236"/>
    </source>
</evidence>
<evidence type="ECO:0000256" key="2">
    <source>
        <dbReference type="ARBA" id="ARBA00022475"/>
    </source>
</evidence>
<evidence type="ECO:0000313" key="9">
    <source>
        <dbReference type="Proteomes" id="UP000245942"/>
    </source>
</evidence>
<feature type="region of interest" description="Disordered" evidence="6">
    <location>
        <begin position="863"/>
        <end position="931"/>
    </location>
</feature>
<feature type="transmembrane region" description="Helical" evidence="7">
    <location>
        <begin position="628"/>
        <end position="649"/>
    </location>
</feature>
<feature type="region of interest" description="Disordered" evidence="6">
    <location>
        <begin position="192"/>
        <end position="230"/>
    </location>
</feature>
<feature type="region of interest" description="Disordered" evidence="6">
    <location>
        <begin position="1143"/>
        <end position="1189"/>
    </location>
</feature>